<organism evidence="2 3">
    <name type="scientific">Tritrichomonas musculus</name>
    <dbReference type="NCBI Taxonomy" id="1915356"/>
    <lineage>
        <taxon>Eukaryota</taxon>
        <taxon>Metamonada</taxon>
        <taxon>Parabasalia</taxon>
        <taxon>Tritrichomonadida</taxon>
        <taxon>Tritrichomonadidae</taxon>
        <taxon>Tritrichomonas</taxon>
    </lineage>
</organism>
<accession>A0ABR2K632</accession>
<evidence type="ECO:0000313" key="3">
    <source>
        <dbReference type="Proteomes" id="UP001470230"/>
    </source>
</evidence>
<protein>
    <recommendedName>
        <fullName evidence="4">TOG domain-containing protein</fullName>
    </recommendedName>
</protein>
<feature type="region of interest" description="Disordered" evidence="1">
    <location>
        <begin position="699"/>
        <end position="784"/>
    </location>
</feature>
<evidence type="ECO:0000256" key="1">
    <source>
        <dbReference type="SAM" id="MobiDB-lite"/>
    </source>
</evidence>
<dbReference type="EMBL" id="JAPFFF010000007">
    <property type="protein sequence ID" value="KAK8885500.1"/>
    <property type="molecule type" value="Genomic_DNA"/>
</dbReference>
<dbReference type="Proteomes" id="UP001470230">
    <property type="component" value="Unassembled WGS sequence"/>
</dbReference>
<evidence type="ECO:0000313" key="2">
    <source>
        <dbReference type="EMBL" id="KAK8885500.1"/>
    </source>
</evidence>
<gene>
    <name evidence="2" type="ORF">M9Y10_040949</name>
</gene>
<evidence type="ECO:0008006" key="4">
    <source>
        <dbReference type="Google" id="ProtNLM"/>
    </source>
</evidence>
<sequence>MFSLANYVNEQLNFFGDILDKRPSQVSRSAKDPLLLVVDDKLSLKEKVSKLLKSELASQQIWAITNIANLVSKNIECMNLVKEIPQFFISKSAKVELAAVKTAYALLWHDSKKYTSIFLKPVIDRISAIPAIEYAQCIDIMSAALIEGNIDMSNSTTYLTEFSSFLPLIKKLFEQDESHQHAGSLIIKDITSCQSFQIHVTEEEFHQIFLKSPVFVNEYLSPTIARNFSCQSRFGEEWISTRLPHQLLQLDEKFRLGVAKYFIDFIDHIKAVHLYSSVHDAYQWASNDPIIASAIVERIEIISKSRFVDLVTKTYSLLTVISSCGSSNSSSNFSCNSPGASSTLSSNSANPQLVAIRAKLPKTLIDHPMLYSASEDILKTVLTNLANDSATNVKCAFLDNLSKIYNSADSKTKDTLLTLYQNLFKEKDNKVLEKLVDTSMLVNLANNRPPHTISLFLNIADKFKTRWRFFSKILRSFEQFPSETFTHGIKQLFSIVVEAVKVNPQALMLQANSFFLFCVHSNFQVLKVHDLLNYLAHEFGHSEQYQMRIFYLKIATSLIDGFVHNNSDYYIDNVWSKVVDFYMSETVEFVFIKLIKYLIEFINKFNPFNSVRLTKDIHILIETTSVRFRKKKDSKVQLRTKSNPVGLQNIKPPSNDLSVPYLNPDIDSLMAKLIPLIPSNGKSFSASPSFEKLPTIIDKQSPRLRRPMNNPPGLTRNISNQNISINSSQIPRSSNNLKLPRPVPAYRNPSPKSTARPKSFTTGGKPMTKSNSNASINTMRFPKL</sequence>
<keyword evidence="3" id="KW-1185">Reference proteome</keyword>
<proteinExistence type="predicted"/>
<name>A0ABR2K632_9EUKA</name>
<comment type="caution">
    <text evidence="2">The sequence shown here is derived from an EMBL/GenBank/DDBJ whole genome shotgun (WGS) entry which is preliminary data.</text>
</comment>
<feature type="compositionally biased region" description="Low complexity" evidence="1">
    <location>
        <begin position="716"/>
        <end position="736"/>
    </location>
</feature>
<dbReference type="InterPro" id="IPR016024">
    <property type="entry name" value="ARM-type_fold"/>
</dbReference>
<feature type="compositionally biased region" description="Polar residues" evidence="1">
    <location>
        <begin position="768"/>
        <end position="778"/>
    </location>
</feature>
<reference evidence="2 3" key="1">
    <citation type="submission" date="2024-04" db="EMBL/GenBank/DDBJ databases">
        <title>Tritrichomonas musculus Genome.</title>
        <authorList>
            <person name="Alves-Ferreira E."/>
            <person name="Grigg M."/>
            <person name="Lorenzi H."/>
            <person name="Galac M."/>
        </authorList>
    </citation>
    <scope>NUCLEOTIDE SEQUENCE [LARGE SCALE GENOMIC DNA]</scope>
    <source>
        <strain evidence="2 3">EAF2021</strain>
    </source>
</reference>
<dbReference type="SUPFAM" id="SSF48371">
    <property type="entry name" value="ARM repeat"/>
    <property type="match status" value="1"/>
</dbReference>